<feature type="signal peptide" evidence="2">
    <location>
        <begin position="1"/>
        <end position="22"/>
    </location>
</feature>
<dbReference type="Proteomes" id="UP000799444">
    <property type="component" value="Unassembled WGS sequence"/>
</dbReference>
<evidence type="ECO:0000256" key="1">
    <source>
        <dbReference type="SAM" id="MobiDB-lite"/>
    </source>
</evidence>
<dbReference type="GO" id="GO:0005524">
    <property type="term" value="F:ATP binding"/>
    <property type="evidence" value="ECO:0007669"/>
    <property type="project" value="InterPro"/>
</dbReference>
<reference evidence="4" key="1">
    <citation type="journal article" date="2020" name="Stud. Mycol.">
        <title>101 Dothideomycetes genomes: a test case for predicting lifestyles and emergence of pathogens.</title>
        <authorList>
            <person name="Haridas S."/>
            <person name="Albert R."/>
            <person name="Binder M."/>
            <person name="Bloem J."/>
            <person name="Labutti K."/>
            <person name="Salamov A."/>
            <person name="Andreopoulos B."/>
            <person name="Baker S."/>
            <person name="Barry K."/>
            <person name="Bills G."/>
            <person name="Bluhm B."/>
            <person name="Cannon C."/>
            <person name="Castanera R."/>
            <person name="Culley D."/>
            <person name="Daum C."/>
            <person name="Ezra D."/>
            <person name="Gonzalez J."/>
            <person name="Henrissat B."/>
            <person name="Kuo A."/>
            <person name="Liang C."/>
            <person name="Lipzen A."/>
            <person name="Lutzoni F."/>
            <person name="Magnuson J."/>
            <person name="Mondo S."/>
            <person name="Nolan M."/>
            <person name="Ohm R."/>
            <person name="Pangilinan J."/>
            <person name="Park H.-J."/>
            <person name="Ramirez L."/>
            <person name="Alfaro M."/>
            <person name="Sun H."/>
            <person name="Tritt A."/>
            <person name="Yoshinaga Y."/>
            <person name="Zwiers L.-H."/>
            <person name="Turgeon B."/>
            <person name="Goodwin S."/>
            <person name="Spatafora J."/>
            <person name="Crous P."/>
            <person name="Grigoriev I."/>
        </authorList>
    </citation>
    <scope>NUCLEOTIDE SEQUENCE</scope>
    <source>
        <strain evidence="4">CBS 125425</strain>
    </source>
</reference>
<dbReference type="SMART" id="SM00220">
    <property type="entry name" value="S_TKc"/>
    <property type="match status" value="1"/>
</dbReference>
<evidence type="ECO:0000313" key="4">
    <source>
        <dbReference type="EMBL" id="KAF2728103.1"/>
    </source>
</evidence>
<name>A0A9P4QIT9_9PLEO</name>
<dbReference type="EMBL" id="ML996295">
    <property type="protein sequence ID" value="KAF2728103.1"/>
    <property type="molecule type" value="Genomic_DNA"/>
</dbReference>
<comment type="caution">
    <text evidence="4">The sequence shown here is derived from an EMBL/GenBank/DDBJ whole genome shotgun (WGS) entry which is preliminary data.</text>
</comment>
<dbReference type="Pfam" id="PF00069">
    <property type="entry name" value="Pkinase"/>
    <property type="match status" value="1"/>
</dbReference>
<feature type="domain" description="Protein kinase" evidence="3">
    <location>
        <begin position="204"/>
        <end position="540"/>
    </location>
</feature>
<evidence type="ECO:0000256" key="2">
    <source>
        <dbReference type="SAM" id="SignalP"/>
    </source>
</evidence>
<dbReference type="GO" id="GO:0004672">
    <property type="term" value="F:protein kinase activity"/>
    <property type="evidence" value="ECO:0007669"/>
    <property type="project" value="InterPro"/>
</dbReference>
<dbReference type="Gene3D" id="1.10.510.10">
    <property type="entry name" value="Transferase(Phosphotransferase) domain 1"/>
    <property type="match status" value="1"/>
</dbReference>
<evidence type="ECO:0000313" key="5">
    <source>
        <dbReference type="Proteomes" id="UP000799444"/>
    </source>
</evidence>
<dbReference type="PANTHER" id="PTHR33112:SF10">
    <property type="entry name" value="TOL"/>
    <property type="match status" value="1"/>
</dbReference>
<evidence type="ECO:0000259" key="3">
    <source>
        <dbReference type="PROSITE" id="PS50011"/>
    </source>
</evidence>
<dbReference type="CDD" id="cd00180">
    <property type="entry name" value="PKc"/>
    <property type="match status" value="1"/>
</dbReference>
<sequence length="1260" mass="143023">MFRPVVDILTIMVQFLLSLVKGLDYVPRNVALLANSSTADDSIKAIKELADDIVSALCDNSENQVFLPHDKFRDFVKEEKIRSVFGAAKCFKTMDDLIRFVRDDAPRLFLILVLMESKTLEQQLKYFHDGGFDDSVLPIGLDQTHSAYALGGPPDDKRYPLFSKWERTQRDLFASYQWRFTAPIFGTTKFHLQLPVGQRLPFLEVAPRPASSGYFGEVWKTIIHAEHIGPPTKLPTFQWTSKRLDENRDPLRIDAIAIAVKKVKEGDDDPKYDRAKFFDKEVQNLKRLREYNSSHLIKPIAGYQIGQSRCLIFPWADGGNLGGYWENFSLHARDRGHVLWQLNQFVGICSALEELHKPNVRHGDLKPENILWFDPKTNGGTLQIADLGMATFHEKEANTKNRKGMPTQTPSGTSRYEPPEMDEKRNTTDPRSRQYDIWSLGCVVLELLLWLAYGPSDITTFRDKTPYFWQKGYKREHEKYMVHEYVVAVMDTLEIRFEPCLAYKDLLDLVRDRLLVVKVSVEYKSDPECREKASEVHQCFAEIHQKCVDDESYLRPLPEKLPYPEAELDGKAPQRNEVHRNEVHEKDGNLAVPGQQRDAKPTLDPFQASADSLNPEPPHGFRFEVRRPTVDLNNDTLDSQVSEASNHQEQSSKLNDDWTSVPDNAFAAGYFGTIGWNRARPTLSKAHTRPCQHFYSSESVSLFDVVCNLAVLQENAKACDLCGILENALNRKGLKAPQVVNLRSDAAHVGLKDGPNLLSLYCEPVPTAQIPEGGQLGLAQLFDPSTSEFYALLNEWIQVCDSSHDSCQRGDDGALIMPTRLIEVGEHLRLVETAEIEPCRYIALSHCWGPLQEHEKFCTYKRNIMQRKTGIEFDALPRTFRDAVTVARGLSIDYIWIDSLCIIQDDDDDWKSEASKMGEVFSAAYCTVGASSAKSSLQGFLADRIPRSVVKVPSDTSGAIYACVDIDDFHGDVELSPLNSRGWVLQERALSRRTIFFTSNQVYWECGAGIHCETLARLENSRVALLGDANFPTSAVGHYKDGRQLLIQDLYERYSSLAFSKPADRSVAILGLQKRLSREFNTKAAHGLFDAYFARGLLWKRRDWKRMKRIAQPPGRQVPSWSSLSKEGSIQYMDAANELKFNETRWATDDFENPFAIPKGFANETEMVAFQGFARKLHVSKLDMLVYIRFDDDEDFEVNDLRCVVIGRDRVEEGQVSPKDHVLVIHQSRNSVGDHIWERVGVASLDSSVIESDGVWVGIH</sequence>
<keyword evidence="2" id="KW-0732">Signal</keyword>
<dbReference type="SUPFAM" id="SSF56112">
    <property type="entry name" value="Protein kinase-like (PK-like)"/>
    <property type="match status" value="1"/>
</dbReference>
<feature type="region of interest" description="Disordered" evidence="1">
    <location>
        <begin position="580"/>
        <end position="619"/>
    </location>
</feature>
<accession>A0A9P4QIT9</accession>
<dbReference type="OrthoDB" id="4161196at2759"/>
<keyword evidence="5" id="KW-1185">Reference proteome</keyword>
<feature type="chain" id="PRO_5040142827" evidence="2">
    <location>
        <begin position="23"/>
        <end position="1260"/>
    </location>
</feature>
<proteinExistence type="predicted"/>
<dbReference type="Pfam" id="PF06985">
    <property type="entry name" value="HET"/>
    <property type="match status" value="1"/>
</dbReference>
<dbReference type="PANTHER" id="PTHR33112">
    <property type="entry name" value="DOMAIN PROTEIN, PUTATIVE-RELATED"/>
    <property type="match status" value="1"/>
</dbReference>
<organism evidence="4 5">
    <name type="scientific">Polyplosphaeria fusca</name>
    <dbReference type="NCBI Taxonomy" id="682080"/>
    <lineage>
        <taxon>Eukaryota</taxon>
        <taxon>Fungi</taxon>
        <taxon>Dikarya</taxon>
        <taxon>Ascomycota</taxon>
        <taxon>Pezizomycotina</taxon>
        <taxon>Dothideomycetes</taxon>
        <taxon>Pleosporomycetidae</taxon>
        <taxon>Pleosporales</taxon>
        <taxon>Tetraplosphaeriaceae</taxon>
        <taxon>Polyplosphaeria</taxon>
    </lineage>
</organism>
<protein>
    <submittedName>
        <fullName evidence="4">HET-domain-containing protein</fullName>
    </submittedName>
</protein>
<feature type="compositionally biased region" description="Basic and acidic residues" evidence="1">
    <location>
        <begin position="417"/>
        <end position="429"/>
    </location>
</feature>
<dbReference type="AlphaFoldDB" id="A0A9P4QIT9"/>
<dbReference type="InterPro" id="IPR011009">
    <property type="entry name" value="Kinase-like_dom_sf"/>
</dbReference>
<feature type="region of interest" description="Disordered" evidence="1">
    <location>
        <begin position="396"/>
        <end position="429"/>
    </location>
</feature>
<dbReference type="InterPro" id="IPR010730">
    <property type="entry name" value="HET"/>
</dbReference>
<dbReference type="PROSITE" id="PS50011">
    <property type="entry name" value="PROTEIN_KINASE_DOM"/>
    <property type="match status" value="1"/>
</dbReference>
<gene>
    <name evidence="4" type="ORF">EJ04DRAFT_477888</name>
</gene>
<dbReference type="InterPro" id="IPR000719">
    <property type="entry name" value="Prot_kinase_dom"/>
</dbReference>